<dbReference type="HOGENOM" id="CLU_3405206_0_0_5"/>
<protein>
    <submittedName>
        <fullName evidence="1">Uncharacterized protein</fullName>
    </submittedName>
</protein>
<sequence>MTRRKSLYRPAPARRNREFMPYQFNDWAAI</sequence>
<evidence type="ECO:0000313" key="1">
    <source>
        <dbReference type="EMBL" id="KGM88355.1"/>
    </source>
</evidence>
<dbReference type="Proteomes" id="UP000030021">
    <property type="component" value="Unassembled WGS sequence"/>
</dbReference>
<dbReference type="AlphaFoldDB" id="A0A0A0HMG9"/>
<reference evidence="1 2" key="1">
    <citation type="submission" date="2013-01" db="EMBL/GenBank/DDBJ databases">
        <authorList>
            <person name="Fiebig A."/>
            <person name="Goeker M."/>
            <person name="Klenk H.-P.P."/>
        </authorList>
    </citation>
    <scope>NUCLEOTIDE SEQUENCE [LARGE SCALE GENOMIC DNA]</scope>
    <source>
        <strain evidence="1 2">DSM 17069</strain>
    </source>
</reference>
<proteinExistence type="predicted"/>
<organism evidence="1 2">
    <name type="scientific">Roseovarius mucosus DSM 17069</name>
    <dbReference type="NCBI Taxonomy" id="1288298"/>
    <lineage>
        <taxon>Bacteria</taxon>
        <taxon>Pseudomonadati</taxon>
        <taxon>Pseudomonadota</taxon>
        <taxon>Alphaproteobacteria</taxon>
        <taxon>Rhodobacterales</taxon>
        <taxon>Roseobacteraceae</taxon>
        <taxon>Roseovarius</taxon>
    </lineage>
</organism>
<evidence type="ECO:0000313" key="2">
    <source>
        <dbReference type="Proteomes" id="UP000030021"/>
    </source>
</evidence>
<name>A0A0A0HMG9_9RHOB</name>
<accession>A0A0A0HMG9</accession>
<comment type="caution">
    <text evidence="1">The sequence shown here is derived from an EMBL/GenBank/DDBJ whole genome shotgun (WGS) entry which is preliminary data.</text>
</comment>
<dbReference type="EMBL" id="AONH01000010">
    <property type="protein sequence ID" value="KGM88355.1"/>
    <property type="molecule type" value="Genomic_DNA"/>
</dbReference>
<gene>
    <name evidence="1" type="ORF">rosmuc_02053</name>
</gene>